<dbReference type="Proteomes" id="UP000264820">
    <property type="component" value="Unplaced"/>
</dbReference>
<dbReference type="GeneTree" id="ENSGT00390000004808"/>
<dbReference type="GO" id="GO:0005737">
    <property type="term" value="C:cytoplasm"/>
    <property type="evidence" value="ECO:0007669"/>
    <property type="project" value="TreeGrafter"/>
</dbReference>
<evidence type="ECO:0000313" key="1">
    <source>
        <dbReference type="Ensembl" id="ENSHCOP00000004584.1"/>
    </source>
</evidence>
<dbReference type="InterPro" id="IPR019332">
    <property type="entry name" value="OSCP1"/>
</dbReference>
<dbReference type="PANTHER" id="PTHR21439:SF0">
    <property type="entry name" value="PROTEIN OSCP1"/>
    <property type="match status" value="1"/>
</dbReference>
<reference evidence="1" key="1">
    <citation type="submission" date="2025-08" db="UniProtKB">
        <authorList>
            <consortium name="Ensembl"/>
        </authorList>
    </citation>
    <scope>IDENTIFICATION</scope>
</reference>
<organism evidence="1 2">
    <name type="scientific">Hippocampus comes</name>
    <name type="common">Tiger tail seahorse</name>
    <dbReference type="NCBI Taxonomy" id="109280"/>
    <lineage>
        <taxon>Eukaryota</taxon>
        <taxon>Metazoa</taxon>
        <taxon>Chordata</taxon>
        <taxon>Craniata</taxon>
        <taxon>Vertebrata</taxon>
        <taxon>Euteleostomi</taxon>
        <taxon>Actinopterygii</taxon>
        <taxon>Neopterygii</taxon>
        <taxon>Teleostei</taxon>
        <taxon>Neoteleostei</taxon>
        <taxon>Acanthomorphata</taxon>
        <taxon>Syngnathiaria</taxon>
        <taxon>Syngnathiformes</taxon>
        <taxon>Syngnathoidei</taxon>
        <taxon>Syngnathidae</taxon>
        <taxon>Hippocampus</taxon>
    </lineage>
</organism>
<sequence>MSSRTLPLLFINLGGEMLYILDQRLRAQNIPADKAKKMNDIITTMFNKKFLEELFKPQELYSKKALRTVFDRLAHASIMRLNQASMDKLYDLMTMAFKYQVLLCPRPRDLLLVSFNHMDAIKEFVKDTACILAQVDETYRQLIEMYAPLASGEFQLIRQTLLIFFQDMHIRVSIFLKDKVQNSNGRMYSCTGEETSRLQFNNGGNYTAALCEGSFELFGDRVTKLGTNYSVCRPVETHMSGTSKRSAQHTKVNLVPNPLAKEELNLLAKLMRGLEVPKAGNADSGFRVNLFATDEEEEALLSRPDELSYGFINIQATKQDQTANAELAKIMGEFSESRESPDLSTNASSKGDDLLAMMDGL</sequence>
<evidence type="ECO:0000313" key="2">
    <source>
        <dbReference type="Proteomes" id="UP000264820"/>
    </source>
</evidence>
<dbReference type="PANTHER" id="PTHR21439">
    <property type="entry name" value="OXIDORED-NITRO DOMAIN-CONTAINING PROTEIN"/>
    <property type="match status" value="1"/>
</dbReference>
<name>A0A3Q3D732_HIPCM</name>
<dbReference type="Pfam" id="PF10188">
    <property type="entry name" value="Oscp1"/>
    <property type="match status" value="1"/>
</dbReference>
<reference evidence="1" key="2">
    <citation type="submission" date="2025-09" db="UniProtKB">
        <authorList>
            <consortium name="Ensembl"/>
        </authorList>
    </citation>
    <scope>IDENTIFICATION</scope>
</reference>
<proteinExistence type="predicted"/>
<accession>A0A3Q3D732</accession>
<dbReference type="AlphaFoldDB" id="A0A3Q3D732"/>
<dbReference type="GO" id="GO:0005886">
    <property type="term" value="C:plasma membrane"/>
    <property type="evidence" value="ECO:0007669"/>
    <property type="project" value="TreeGrafter"/>
</dbReference>
<dbReference type="Ensembl" id="ENSHCOT00000006799.1">
    <property type="protein sequence ID" value="ENSHCOP00000004584.1"/>
    <property type="gene ID" value="ENSHCOG00000006119.1"/>
</dbReference>
<keyword evidence="2" id="KW-1185">Reference proteome</keyword>
<dbReference type="OMA" id="GTMFNKR"/>
<protein>
    <submittedName>
        <fullName evidence="1">Organic solute carrier partner 1</fullName>
    </submittedName>
</protein>